<dbReference type="OrthoDB" id="9785289at2"/>
<dbReference type="Gene3D" id="3.30.110.170">
    <property type="entry name" value="Protein of unknown function (DUF541), domain 1"/>
    <property type="match status" value="1"/>
</dbReference>
<dbReference type="EMBL" id="FOHT01000007">
    <property type="protein sequence ID" value="SET15511.1"/>
    <property type="molecule type" value="Genomic_DNA"/>
</dbReference>
<evidence type="ECO:0000313" key="3">
    <source>
        <dbReference type="EMBL" id="SET15511.1"/>
    </source>
</evidence>
<evidence type="ECO:0008006" key="6">
    <source>
        <dbReference type="Google" id="ProtNLM"/>
    </source>
</evidence>
<protein>
    <recommendedName>
        <fullName evidence="6">SIMPL domain-containing protein</fullName>
    </recommendedName>
</protein>
<name>X5DAE4_9BACT</name>
<dbReference type="Proteomes" id="UP000023772">
    <property type="component" value="Chromosome"/>
</dbReference>
<dbReference type="GO" id="GO:0006974">
    <property type="term" value="P:DNA damage response"/>
    <property type="evidence" value="ECO:0007669"/>
    <property type="project" value="TreeGrafter"/>
</dbReference>
<keyword evidence="4" id="KW-1185">Reference proteome</keyword>
<dbReference type="InterPro" id="IPR052022">
    <property type="entry name" value="26kDa_periplasmic_antigen"/>
</dbReference>
<accession>X5DAE4</accession>
<keyword evidence="1" id="KW-0812">Transmembrane</keyword>
<feature type="transmembrane region" description="Helical" evidence="1">
    <location>
        <begin position="6"/>
        <end position="24"/>
    </location>
</feature>
<reference evidence="2 4" key="1">
    <citation type="submission" date="2014-03" db="EMBL/GenBank/DDBJ databases">
        <title>Complete genome sequence of a deeply braunched marine Bacteroidia bacterium Draconibacterium orientale type strain FH5T.</title>
        <authorList>
            <person name="Li X."/>
            <person name="Wang X."/>
            <person name="Xie Z."/>
            <person name="Du Z."/>
            <person name="Chen G."/>
        </authorList>
    </citation>
    <scope>NUCLEOTIDE SEQUENCE [LARGE SCALE GENOMIC DNA]</scope>
    <source>
        <strain evidence="2 4">FH5</strain>
    </source>
</reference>
<evidence type="ECO:0000313" key="4">
    <source>
        <dbReference type="Proteomes" id="UP000023772"/>
    </source>
</evidence>
<sequence>MKNSTAIILGIFMVLAFGVFGVFFKQSRQQQQTVKVVGYATHEFESNVVKWTVSLSQRVSMSGTEEGYRLMGKKLETFKKVWEKTGIATEEFKVFPINVNREYSNGGHSGYSLTQRIYILSNDLKEIEQIAIDPAVFVNAGLAFDNSQMEFFSTELEEIKKELLGAATQNARERADLIVSTTDLKVDKLLSARSGVFQITEPYSTEVAGYGVHNTSSPTKNIKVTVSAEFSLK</sequence>
<keyword evidence="1" id="KW-0472">Membrane</keyword>
<proteinExistence type="predicted"/>
<evidence type="ECO:0000256" key="1">
    <source>
        <dbReference type="SAM" id="Phobius"/>
    </source>
</evidence>
<gene>
    <name evidence="2" type="ORF">FH5T_09525</name>
    <name evidence="3" type="ORF">SAMN05444285_1078</name>
</gene>
<dbReference type="eggNOG" id="COG2859">
    <property type="taxonomic scope" value="Bacteria"/>
</dbReference>
<dbReference type="PANTHER" id="PTHR34387">
    <property type="entry name" value="SLR1258 PROTEIN"/>
    <property type="match status" value="1"/>
</dbReference>
<dbReference type="KEGG" id="dori:FH5T_09525"/>
<dbReference type="RefSeq" id="WP_038557816.1">
    <property type="nucleotide sequence ID" value="NZ_CAXXJF010000003.1"/>
</dbReference>
<evidence type="ECO:0000313" key="5">
    <source>
        <dbReference type="Proteomes" id="UP000181981"/>
    </source>
</evidence>
<dbReference type="Pfam" id="PF04402">
    <property type="entry name" value="SIMPL"/>
    <property type="match status" value="1"/>
</dbReference>
<reference evidence="3 5" key="2">
    <citation type="submission" date="2016-10" db="EMBL/GenBank/DDBJ databases">
        <authorList>
            <person name="de Groot N.N."/>
        </authorList>
    </citation>
    <scope>NUCLEOTIDE SEQUENCE [LARGE SCALE GENOMIC DNA]</scope>
    <source>
        <strain evidence="3 5">DSM 25947</strain>
    </source>
</reference>
<keyword evidence="1" id="KW-1133">Transmembrane helix</keyword>
<dbReference type="EMBL" id="CP007451">
    <property type="protein sequence ID" value="AHW59753.1"/>
    <property type="molecule type" value="Genomic_DNA"/>
</dbReference>
<dbReference type="InterPro" id="IPR007497">
    <property type="entry name" value="SIMPL/DUF541"/>
</dbReference>
<dbReference type="HOGENOM" id="CLU_077423_0_0_10"/>
<evidence type="ECO:0000313" key="2">
    <source>
        <dbReference type="EMBL" id="AHW59753.1"/>
    </source>
</evidence>
<dbReference type="PANTHER" id="PTHR34387:SF2">
    <property type="entry name" value="SLR1258 PROTEIN"/>
    <property type="match status" value="1"/>
</dbReference>
<dbReference type="STRING" id="1168034.FH5T_09525"/>
<dbReference type="Proteomes" id="UP000181981">
    <property type="component" value="Unassembled WGS sequence"/>
</dbReference>
<dbReference type="AlphaFoldDB" id="X5DAE4"/>
<dbReference type="Gene3D" id="3.30.70.2970">
    <property type="entry name" value="Protein of unknown function (DUF541), domain 2"/>
    <property type="match status" value="1"/>
</dbReference>
<organism evidence="3 5">
    <name type="scientific">Draconibacterium orientale</name>
    <dbReference type="NCBI Taxonomy" id="1168034"/>
    <lineage>
        <taxon>Bacteria</taxon>
        <taxon>Pseudomonadati</taxon>
        <taxon>Bacteroidota</taxon>
        <taxon>Bacteroidia</taxon>
        <taxon>Marinilabiliales</taxon>
        <taxon>Prolixibacteraceae</taxon>
        <taxon>Draconibacterium</taxon>
    </lineage>
</organism>